<gene>
    <name evidence="2" type="ORF">MVES_000126</name>
</gene>
<dbReference type="InterPro" id="IPR045237">
    <property type="entry name" value="COPS7/eIF3m"/>
</dbReference>
<name>A0A2N1JFS9_9BASI</name>
<dbReference type="EMBL" id="KZ454987">
    <property type="protein sequence ID" value="PKI85402.1"/>
    <property type="molecule type" value="Genomic_DNA"/>
</dbReference>
<keyword evidence="1" id="KW-0736">Signalosome</keyword>
<keyword evidence="3" id="KW-1185">Reference proteome</keyword>
<evidence type="ECO:0000313" key="3">
    <source>
        <dbReference type="Proteomes" id="UP000232875"/>
    </source>
</evidence>
<dbReference type="PANTHER" id="PTHR15350:SF5">
    <property type="entry name" value="COP9 SIGNALOSOME COMPLEX SUBUNIT 7"/>
    <property type="match status" value="1"/>
</dbReference>
<sequence>MTSPMEMDKLLHVAQSCAPPEAIQLIVQVTEDPHTHTFAKLAEAPTIQKLALTPEGAPYVQLLRLYTTGTWADYLSMAHQLPSLSAAQVAKLRQLTILSLAYQERSLSYATMS</sequence>
<evidence type="ECO:0000313" key="2">
    <source>
        <dbReference type="EMBL" id="PKI85402.1"/>
    </source>
</evidence>
<dbReference type="Proteomes" id="UP000232875">
    <property type="component" value="Unassembled WGS sequence"/>
</dbReference>
<dbReference type="STRING" id="2020962.A0A2N1JFS9"/>
<dbReference type="AlphaFoldDB" id="A0A2N1JFS9"/>
<dbReference type="OrthoDB" id="10265275at2759"/>
<reference evidence="2 3" key="1">
    <citation type="submission" date="2017-10" db="EMBL/GenBank/DDBJ databases">
        <title>A novel species of cold-tolerant Malassezia isolated from bats.</title>
        <authorList>
            <person name="Lorch J.M."/>
            <person name="Palmer J.M."/>
            <person name="Vanderwolf K.J."/>
            <person name="Schmidt K.Z."/>
            <person name="Verant M.L."/>
            <person name="Weller T.J."/>
            <person name="Blehert D.S."/>
        </authorList>
    </citation>
    <scope>NUCLEOTIDE SEQUENCE [LARGE SCALE GENOMIC DNA]</scope>
    <source>
        <strain evidence="2 3">NWHC:44797-103</strain>
    </source>
</reference>
<proteinExistence type="predicted"/>
<dbReference type="GO" id="GO:0008180">
    <property type="term" value="C:COP9 signalosome"/>
    <property type="evidence" value="ECO:0007669"/>
    <property type="project" value="UniProtKB-KW"/>
</dbReference>
<organism evidence="2 3">
    <name type="scientific">Malassezia vespertilionis</name>
    <dbReference type="NCBI Taxonomy" id="2020962"/>
    <lineage>
        <taxon>Eukaryota</taxon>
        <taxon>Fungi</taxon>
        <taxon>Dikarya</taxon>
        <taxon>Basidiomycota</taxon>
        <taxon>Ustilaginomycotina</taxon>
        <taxon>Malasseziomycetes</taxon>
        <taxon>Malasseziales</taxon>
        <taxon>Malasseziaceae</taxon>
        <taxon>Malassezia</taxon>
    </lineage>
</organism>
<evidence type="ECO:0000256" key="1">
    <source>
        <dbReference type="ARBA" id="ARBA00022790"/>
    </source>
</evidence>
<protein>
    <submittedName>
        <fullName evidence="2">Uncharacterized protein</fullName>
    </submittedName>
</protein>
<dbReference type="PANTHER" id="PTHR15350">
    <property type="entry name" value="COP9 SIGNALOSOME COMPLEX SUBUNIT 7/DENDRITIC CELL PROTEIN GA17"/>
    <property type="match status" value="1"/>
</dbReference>
<accession>A0A2N1JFS9</accession>